<evidence type="ECO:0000313" key="2">
    <source>
        <dbReference type="Proteomes" id="UP000273044"/>
    </source>
</evidence>
<reference evidence="1 2" key="1">
    <citation type="submission" date="2018-12" db="EMBL/GenBank/DDBJ databases">
        <authorList>
            <consortium name="Pathogen Informatics"/>
        </authorList>
    </citation>
    <scope>NUCLEOTIDE SEQUENCE [LARGE SCALE GENOMIC DNA]</scope>
    <source>
        <strain evidence="1 2">NCTC12967</strain>
    </source>
</reference>
<dbReference type="Pfam" id="PF18944">
    <property type="entry name" value="DUF5691"/>
    <property type="match status" value="1"/>
</dbReference>
<sequence>MKPAQLIAVSLVGGPEPDLLDHAARQACVHRAHVPTRELAVCSPAPAQEPNQPPSAFVTTMNAVRARPPAMRDPILLEALELLAEAGLVLPTRLIVPLLEIAEGNRHIAARLPAVLGSRGRWLVGLGDAWLRGRAVAGPEPSDWDEGNLPERLAWLRHLRAADSAAGRELVEQTRKEKAADRAQIIAALEVGLGPEDEELLERFLKDRSKTVAGVAAGLLAQLEGSAYLARAVGLARASFTRVEKPRKGLLGKLRTPKRSIVAVAPPEKELAADLHAVVASISGVKGPAGRVQHLVAVVPPKCWAELGLSVRELAPGVLLDDEPVPLFPALTSAVLRWGDADAARELLDEHPEPALALLLPPATRDAFLADAIHNTAPKQFPDLCHRLQQQDELRLGPGAAGAVLDGIRACVKAKSGVHQAATQLLAFSTDPRDIPALLPRITALNGDPDIPQPGRRAVRDAVAALTLRQSIHESIAHTKEPR</sequence>
<proteinExistence type="predicted"/>
<organism evidence="1 2">
    <name type="scientific">Arachnia propionica</name>
    <dbReference type="NCBI Taxonomy" id="1750"/>
    <lineage>
        <taxon>Bacteria</taxon>
        <taxon>Bacillati</taxon>
        <taxon>Actinomycetota</taxon>
        <taxon>Actinomycetes</taxon>
        <taxon>Propionibacteriales</taxon>
        <taxon>Propionibacteriaceae</taxon>
        <taxon>Arachnia</taxon>
    </lineage>
</organism>
<dbReference type="GeneID" id="64406577"/>
<keyword evidence="2" id="KW-1185">Reference proteome</keyword>
<dbReference type="EMBL" id="LR134406">
    <property type="protein sequence ID" value="VEH69819.1"/>
    <property type="molecule type" value="Genomic_DNA"/>
</dbReference>
<dbReference type="AlphaFoldDB" id="A0A3S4W6D0"/>
<accession>A0A3S4W6D0</accession>
<protein>
    <submittedName>
        <fullName evidence="1">Uncharacterized protein</fullName>
    </submittedName>
</protein>
<name>A0A3S4W6D0_9ACTN</name>
<dbReference type="RefSeq" id="WP_061787119.1">
    <property type="nucleotide sequence ID" value="NZ_LR134406.1"/>
</dbReference>
<evidence type="ECO:0000313" key="1">
    <source>
        <dbReference type="EMBL" id="VEH69819.1"/>
    </source>
</evidence>
<dbReference type="InterPro" id="IPR043746">
    <property type="entry name" value="DUF5691"/>
</dbReference>
<dbReference type="Proteomes" id="UP000273044">
    <property type="component" value="Chromosome"/>
</dbReference>
<gene>
    <name evidence="1" type="ORF">NCTC12967_01097</name>
</gene>